<name>A0A7K1THJ6_9BACT</name>
<proteinExistence type="predicted"/>
<dbReference type="PROSITE" id="PS51186">
    <property type="entry name" value="GNAT"/>
    <property type="match status" value="1"/>
</dbReference>
<keyword evidence="2" id="KW-0808">Transferase</keyword>
<dbReference type="Pfam" id="PF13302">
    <property type="entry name" value="Acetyltransf_3"/>
    <property type="match status" value="1"/>
</dbReference>
<evidence type="ECO:0000259" key="1">
    <source>
        <dbReference type="PROSITE" id="PS51186"/>
    </source>
</evidence>
<dbReference type="SUPFAM" id="SSF55729">
    <property type="entry name" value="Acyl-CoA N-acyltransferases (Nat)"/>
    <property type="match status" value="1"/>
</dbReference>
<dbReference type="EMBL" id="WQKZ01000004">
    <property type="protein sequence ID" value="MVN77885.1"/>
    <property type="molecule type" value="Genomic_DNA"/>
</dbReference>
<dbReference type="GO" id="GO:0016747">
    <property type="term" value="F:acyltransferase activity, transferring groups other than amino-acyl groups"/>
    <property type="evidence" value="ECO:0007669"/>
    <property type="project" value="InterPro"/>
</dbReference>
<dbReference type="RefSeq" id="WP_157567460.1">
    <property type="nucleotide sequence ID" value="NZ_WQKZ01000004.1"/>
</dbReference>
<dbReference type="InterPro" id="IPR016181">
    <property type="entry name" value="Acyl_CoA_acyltransferase"/>
</dbReference>
<feature type="domain" description="N-acetyltransferase" evidence="1">
    <location>
        <begin position="13"/>
        <end position="176"/>
    </location>
</feature>
<protein>
    <submittedName>
        <fullName evidence="2">GNAT family N-acetyltransferase</fullName>
    </submittedName>
</protein>
<accession>A0A7K1THJ6</accession>
<dbReference type="Gene3D" id="3.40.630.30">
    <property type="match status" value="1"/>
</dbReference>
<dbReference type="InterPro" id="IPR051531">
    <property type="entry name" value="N-acetyltransferase"/>
</dbReference>
<dbReference type="PANTHER" id="PTHR43792">
    <property type="entry name" value="GNAT FAMILY, PUTATIVE (AFU_ORTHOLOGUE AFUA_3G00765)-RELATED-RELATED"/>
    <property type="match status" value="1"/>
</dbReference>
<reference evidence="2 3" key="1">
    <citation type="submission" date="2019-12" db="EMBL/GenBank/DDBJ databases">
        <title>Hymenobacter sp. HMF4947 Genome sequencing and assembly.</title>
        <authorList>
            <person name="Kang H."/>
            <person name="Cha I."/>
            <person name="Kim H."/>
            <person name="Joh K."/>
        </authorList>
    </citation>
    <scope>NUCLEOTIDE SEQUENCE [LARGE SCALE GENOMIC DNA]</scope>
    <source>
        <strain evidence="2 3">HMF4947</strain>
    </source>
</reference>
<comment type="caution">
    <text evidence="2">The sequence shown here is derived from an EMBL/GenBank/DDBJ whole genome shotgun (WGS) entry which is preliminary data.</text>
</comment>
<keyword evidence="3" id="KW-1185">Reference proteome</keyword>
<evidence type="ECO:0000313" key="2">
    <source>
        <dbReference type="EMBL" id="MVN77885.1"/>
    </source>
</evidence>
<organism evidence="2 3">
    <name type="scientific">Hymenobacter ginkgonis</name>
    <dbReference type="NCBI Taxonomy" id="2682976"/>
    <lineage>
        <taxon>Bacteria</taxon>
        <taxon>Pseudomonadati</taxon>
        <taxon>Bacteroidota</taxon>
        <taxon>Cytophagia</taxon>
        <taxon>Cytophagales</taxon>
        <taxon>Hymenobacteraceae</taxon>
        <taxon>Hymenobacter</taxon>
    </lineage>
</organism>
<evidence type="ECO:0000313" key="3">
    <source>
        <dbReference type="Proteomes" id="UP000441336"/>
    </source>
</evidence>
<dbReference type="Proteomes" id="UP000441336">
    <property type="component" value="Unassembled WGS sequence"/>
</dbReference>
<dbReference type="InterPro" id="IPR000182">
    <property type="entry name" value="GNAT_dom"/>
</dbReference>
<dbReference type="AlphaFoldDB" id="A0A7K1THJ6"/>
<gene>
    <name evidence="2" type="ORF">GO988_16260</name>
</gene>
<sequence length="188" mass="21223">MPDAYPHLETPRLLLRAFALADVPRLVALAGDYEVARNTLNIPHPYREADAVSWVATTQENYRQQSAYAFALELKASGEFVGGIGLTLEPRFDRAEVGYWLGRSYWGKGLATEALAALLAFGFEELKLNKLYATHIVSNPASGQVMRKNGMVKEGELVQHTKRDGQYHDLWQYRLTRQEFARRARPVG</sequence>